<keyword evidence="3 8" id="KW-0479">Metal-binding</keyword>
<keyword evidence="2 8" id="KW-0808">Transferase</keyword>
<dbReference type="EMBL" id="FORY01000013">
    <property type="protein sequence ID" value="SFJ88516.1"/>
    <property type="molecule type" value="Genomic_DNA"/>
</dbReference>
<name>A0A1I3V2C0_9RHOB</name>
<comment type="function">
    <text evidence="8">Transfers a GMP moiety from GTP to Mo-molybdopterin (Mo-MPT) cofactor (Moco or molybdenum cofactor) to form Mo-molybdopterin guanine dinucleotide (Mo-MGD) cofactor.</text>
</comment>
<dbReference type="PANTHER" id="PTHR19136">
    <property type="entry name" value="MOLYBDENUM COFACTOR GUANYLYLTRANSFERASE"/>
    <property type="match status" value="1"/>
</dbReference>
<dbReference type="SUPFAM" id="SSF53448">
    <property type="entry name" value="Nucleotide-diphospho-sugar transferases"/>
    <property type="match status" value="1"/>
</dbReference>
<dbReference type="Gene3D" id="3.90.550.10">
    <property type="entry name" value="Spore Coat Polysaccharide Biosynthesis Protein SpsA, Chain A"/>
    <property type="match status" value="1"/>
</dbReference>
<comment type="subunit">
    <text evidence="8">Monomer.</text>
</comment>
<dbReference type="InterPro" id="IPR013482">
    <property type="entry name" value="Molybde_CF_guanTrfase"/>
</dbReference>
<dbReference type="HAMAP" id="MF_00316">
    <property type="entry name" value="MobA"/>
    <property type="match status" value="1"/>
</dbReference>
<feature type="binding site" evidence="8">
    <location>
        <position position="105"/>
    </location>
    <ligand>
        <name>Mg(2+)</name>
        <dbReference type="ChEBI" id="CHEBI:18420"/>
    </ligand>
</feature>
<comment type="catalytic activity">
    <reaction evidence="8">
        <text>Mo-molybdopterin + GTP + H(+) = Mo-molybdopterin guanine dinucleotide + diphosphate</text>
        <dbReference type="Rhea" id="RHEA:34243"/>
        <dbReference type="ChEBI" id="CHEBI:15378"/>
        <dbReference type="ChEBI" id="CHEBI:33019"/>
        <dbReference type="ChEBI" id="CHEBI:37565"/>
        <dbReference type="ChEBI" id="CHEBI:71302"/>
        <dbReference type="ChEBI" id="CHEBI:71310"/>
        <dbReference type="EC" id="2.7.7.77"/>
    </reaction>
</comment>
<dbReference type="EC" id="2.7.7.77" evidence="8"/>
<feature type="binding site" evidence="8">
    <location>
        <position position="105"/>
    </location>
    <ligand>
        <name>GTP</name>
        <dbReference type="ChEBI" id="CHEBI:37565"/>
    </ligand>
</feature>
<gene>
    <name evidence="8" type="primary">mobA</name>
    <name evidence="10" type="ORF">SAMN04488138_11338</name>
</gene>
<evidence type="ECO:0000256" key="2">
    <source>
        <dbReference type="ARBA" id="ARBA00022679"/>
    </source>
</evidence>
<evidence type="ECO:0000259" key="9">
    <source>
        <dbReference type="Pfam" id="PF12804"/>
    </source>
</evidence>
<dbReference type="AlphaFoldDB" id="A0A1I3V2C0"/>
<evidence type="ECO:0000256" key="5">
    <source>
        <dbReference type="ARBA" id="ARBA00022842"/>
    </source>
</evidence>
<accession>A0A1I3V2C0</accession>
<keyword evidence="4 8" id="KW-0547">Nucleotide-binding</keyword>
<feature type="binding site" evidence="8">
    <location>
        <position position="72"/>
    </location>
    <ligand>
        <name>GTP</name>
        <dbReference type="ChEBI" id="CHEBI:37565"/>
    </ligand>
</feature>
<dbReference type="STRING" id="576117.SAMN04488138_11338"/>
<dbReference type="GO" id="GO:0046872">
    <property type="term" value="F:metal ion binding"/>
    <property type="evidence" value="ECO:0007669"/>
    <property type="project" value="UniProtKB-KW"/>
</dbReference>
<keyword evidence="5 8" id="KW-0460">Magnesium</keyword>
<evidence type="ECO:0000256" key="1">
    <source>
        <dbReference type="ARBA" id="ARBA00022490"/>
    </source>
</evidence>
<protein>
    <recommendedName>
        <fullName evidence="8">Molybdenum cofactor guanylyltransferase</fullName>
        <shortName evidence="8">MoCo guanylyltransferase</shortName>
        <ecNumber evidence="8">2.7.7.77</ecNumber>
    </recommendedName>
    <alternativeName>
        <fullName evidence="8">GTP:molybdopterin guanylyltransferase</fullName>
    </alternativeName>
    <alternativeName>
        <fullName evidence="8">Mo-MPT guanylyltransferase</fullName>
    </alternativeName>
    <alternativeName>
        <fullName evidence="8">Molybdopterin guanylyltransferase</fullName>
    </alternativeName>
    <alternativeName>
        <fullName evidence="8">Molybdopterin-guanine dinucleotide synthase</fullName>
        <shortName evidence="8">MGD synthase</shortName>
    </alternativeName>
</protein>
<evidence type="ECO:0000256" key="6">
    <source>
        <dbReference type="ARBA" id="ARBA00023134"/>
    </source>
</evidence>
<dbReference type="RefSeq" id="WP_066608645.1">
    <property type="nucleotide sequence ID" value="NZ_FORY01000013.1"/>
</dbReference>
<dbReference type="GeneID" id="98666140"/>
<feature type="binding site" evidence="8">
    <location>
        <begin position="13"/>
        <end position="15"/>
    </location>
    <ligand>
        <name>GTP</name>
        <dbReference type="ChEBI" id="CHEBI:37565"/>
    </ligand>
</feature>
<dbReference type="Proteomes" id="UP000183299">
    <property type="component" value="Unassembled WGS sequence"/>
</dbReference>
<sequence>MAQVPGAIPGVILAGGQAERLGGIDKGLMELGGTRLIERIIHRLAPQCATLAISANGDPKRYSEFGYPILPDGRAEAQGPLAGVLAGLDWAAMKGFSAIVTVATDTPFFPADLVTRLHAVSQPEGFGMAVTEEAKETHWHPTFGLWPVSLRDDLRIALQRHQRRMRQFAEGKGVVPVVFAADGANDPFFNINTPEELTQAESLLSRV</sequence>
<evidence type="ECO:0000256" key="7">
    <source>
        <dbReference type="ARBA" id="ARBA00023150"/>
    </source>
</evidence>
<evidence type="ECO:0000313" key="11">
    <source>
        <dbReference type="Proteomes" id="UP000183299"/>
    </source>
</evidence>
<comment type="similarity">
    <text evidence="8">Belongs to the MobA family.</text>
</comment>
<dbReference type="GO" id="GO:0061603">
    <property type="term" value="F:molybdenum cofactor guanylyltransferase activity"/>
    <property type="evidence" value="ECO:0007669"/>
    <property type="project" value="UniProtKB-EC"/>
</dbReference>
<reference evidence="10 11" key="1">
    <citation type="submission" date="2016-10" db="EMBL/GenBank/DDBJ databases">
        <authorList>
            <person name="de Groot N.N."/>
        </authorList>
    </citation>
    <scope>NUCLEOTIDE SEQUENCE [LARGE SCALE GENOMIC DNA]</scope>
    <source>
        <strain evidence="10 11">CGMCC 1.8891</strain>
    </source>
</reference>
<evidence type="ECO:0000256" key="3">
    <source>
        <dbReference type="ARBA" id="ARBA00022723"/>
    </source>
</evidence>
<proteinExistence type="inferred from homology"/>
<dbReference type="CDD" id="cd02503">
    <property type="entry name" value="MobA"/>
    <property type="match status" value="1"/>
</dbReference>
<comment type="subcellular location">
    <subcellularLocation>
        <location evidence="8">Cytoplasm</location>
    </subcellularLocation>
</comment>
<dbReference type="PANTHER" id="PTHR19136:SF81">
    <property type="entry name" value="MOLYBDENUM COFACTOR GUANYLYLTRANSFERASE"/>
    <property type="match status" value="1"/>
</dbReference>
<keyword evidence="6 8" id="KW-0342">GTP-binding</keyword>
<comment type="domain">
    <text evidence="8">The N-terminal domain determines nucleotide recognition and specific binding, while the C-terminal domain determines the specific binding to the target protein.</text>
</comment>
<dbReference type="InterPro" id="IPR029044">
    <property type="entry name" value="Nucleotide-diphossugar_trans"/>
</dbReference>
<dbReference type="OrthoDB" id="9788394at2"/>
<dbReference type="GO" id="GO:1902758">
    <property type="term" value="P:bis(molybdopterin guanine dinucleotide)molybdenum biosynthetic process"/>
    <property type="evidence" value="ECO:0007669"/>
    <property type="project" value="TreeGrafter"/>
</dbReference>
<keyword evidence="11" id="KW-1185">Reference proteome</keyword>
<dbReference type="Pfam" id="PF12804">
    <property type="entry name" value="NTP_transf_3"/>
    <property type="match status" value="1"/>
</dbReference>
<feature type="domain" description="MobA-like NTP transferase" evidence="9">
    <location>
        <begin position="10"/>
        <end position="168"/>
    </location>
</feature>
<evidence type="ECO:0000256" key="4">
    <source>
        <dbReference type="ARBA" id="ARBA00022741"/>
    </source>
</evidence>
<dbReference type="InterPro" id="IPR025877">
    <property type="entry name" value="MobA-like_NTP_Trfase"/>
</dbReference>
<keyword evidence="7 8" id="KW-0501">Molybdenum cofactor biosynthesis</keyword>
<keyword evidence="1 8" id="KW-0963">Cytoplasm</keyword>
<dbReference type="NCBIfam" id="TIGR02665">
    <property type="entry name" value="molyb_mobA"/>
    <property type="match status" value="1"/>
</dbReference>
<comment type="cofactor">
    <cofactor evidence="8">
        <name>Mg(2+)</name>
        <dbReference type="ChEBI" id="CHEBI:18420"/>
    </cofactor>
</comment>
<evidence type="ECO:0000256" key="8">
    <source>
        <dbReference type="HAMAP-Rule" id="MF_00316"/>
    </source>
</evidence>
<organism evidence="10 11">
    <name type="scientific">Celeribacter halophilus</name>
    <dbReference type="NCBI Taxonomy" id="576117"/>
    <lineage>
        <taxon>Bacteria</taxon>
        <taxon>Pseudomonadati</taxon>
        <taxon>Pseudomonadota</taxon>
        <taxon>Alphaproteobacteria</taxon>
        <taxon>Rhodobacterales</taxon>
        <taxon>Roseobacteraceae</taxon>
        <taxon>Celeribacter</taxon>
    </lineage>
</organism>
<comment type="caution">
    <text evidence="8">Lacks conserved residue(s) required for the propagation of feature annotation.</text>
</comment>
<evidence type="ECO:0000313" key="10">
    <source>
        <dbReference type="EMBL" id="SFJ88516.1"/>
    </source>
</evidence>
<dbReference type="GO" id="GO:0005737">
    <property type="term" value="C:cytoplasm"/>
    <property type="evidence" value="ECO:0007669"/>
    <property type="project" value="UniProtKB-SubCell"/>
</dbReference>
<feature type="binding site" evidence="8">
    <location>
        <position position="26"/>
    </location>
    <ligand>
        <name>GTP</name>
        <dbReference type="ChEBI" id="CHEBI:37565"/>
    </ligand>
</feature>
<dbReference type="GO" id="GO:0005525">
    <property type="term" value="F:GTP binding"/>
    <property type="evidence" value="ECO:0007669"/>
    <property type="project" value="UniProtKB-UniRule"/>
</dbReference>